<accession>A0A316D4Y3</accession>
<dbReference type="SUPFAM" id="SSF48452">
    <property type="entry name" value="TPR-like"/>
    <property type="match status" value="1"/>
</dbReference>
<dbReference type="InterPro" id="IPR011990">
    <property type="entry name" value="TPR-like_helical_dom_sf"/>
</dbReference>
<dbReference type="RefSeq" id="WP_109690336.1">
    <property type="nucleotide sequence ID" value="NZ_QGGL01000015.1"/>
</dbReference>
<dbReference type="Pfam" id="PF13432">
    <property type="entry name" value="TPR_16"/>
    <property type="match status" value="1"/>
</dbReference>
<feature type="repeat" description="TPR" evidence="3">
    <location>
        <begin position="447"/>
        <end position="480"/>
    </location>
</feature>
<dbReference type="Pfam" id="PF13414">
    <property type="entry name" value="TPR_11"/>
    <property type="match status" value="1"/>
</dbReference>
<dbReference type="Proteomes" id="UP000245634">
    <property type="component" value="Unassembled WGS sequence"/>
</dbReference>
<keyword evidence="2 3" id="KW-0802">TPR repeat</keyword>
<keyword evidence="1" id="KW-0677">Repeat</keyword>
<evidence type="ECO:0000313" key="5">
    <source>
        <dbReference type="Proteomes" id="UP000245634"/>
    </source>
</evidence>
<organism evidence="4 5">
    <name type="scientific">Tumebacillus permanentifrigoris</name>
    <dbReference type="NCBI Taxonomy" id="378543"/>
    <lineage>
        <taxon>Bacteria</taxon>
        <taxon>Bacillati</taxon>
        <taxon>Bacillota</taxon>
        <taxon>Bacilli</taxon>
        <taxon>Bacillales</taxon>
        <taxon>Alicyclobacillaceae</taxon>
        <taxon>Tumebacillus</taxon>
    </lineage>
</organism>
<dbReference type="PANTHER" id="PTHR44858">
    <property type="entry name" value="TETRATRICOPEPTIDE REPEAT PROTEIN 6"/>
    <property type="match status" value="1"/>
</dbReference>
<gene>
    <name evidence="4" type="ORF">C7459_11517</name>
</gene>
<dbReference type="InterPro" id="IPR019734">
    <property type="entry name" value="TPR_rpt"/>
</dbReference>
<dbReference type="Gene3D" id="1.25.40.10">
    <property type="entry name" value="Tetratricopeptide repeat domain"/>
    <property type="match status" value="4"/>
</dbReference>
<keyword evidence="5" id="KW-1185">Reference proteome</keyword>
<feature type="repeat" description="TPR" evidence="3">
    <location>
        <begin position="481"/>
        <end position="514"/>
    </location>
</feature>
<evidence type="ECO:0000256" key="2">
    <source>
        <dbReference type="ARBA" id="ARBA00022803"/>
    </source>
</evidence>
<proteinExistence type="predicted"/>
<dbReference type="OrthoDB" id="9769030at2"/>
<dbReference type="SMART" id="SM00028">
    <property type="entry name" value="TPR"/>
    <property type="match status" value="9"/>
</dbReference>
<dbReference type="PROSITE" id="PS50005">
    <property type="entry name" value="TPR"/>
    <property type="match status" value="4"/>
</dbReference>
<name>A0A316D4Y3_9BACL</name>
<dbReference type="PROSITE" id="PS50293">
    <property type="entry name" value="TPR_REGION"/>
    <property type="match status" value="1"/>
</dbReference>
<dbReference type="AlphaFoldDB" id="A0A316D4Y3"/>
<comment type="caution">
    <text evidence="4">The sequence shown here is derived from an EMBL/GenBank/DDBJ whole genome shotgun (WGS) entry which is preliminary data.</text>
</comment>
<dbReference type="PANTHER" id="PTHR44858:SF1">
    <property type="entry name" value="UDP-N-ACETYLGLUCOSAMINE--PEPTIDE N-ACETYLGLUCOSAMINYLTRANSFERASE SPINDLY-RELATED"/>
    <property type="match status" value="1"/>
</dbReference>
<protein>
    <submittedName>
        <fullName evidence="4">Tetratricopeptide repeat protein</fullName>
    </submittedName>
</protein>
<evidence type="ECO:0000256" key="3">
    <source>
        <dbReference type="PROSITE-ProRule" id="PRU00339"/>
    </source>
</evidence>
<reference evidence="4 5" key="1">
    <citation type="submission" date="2018-05" db="EMBL/GenBank/DDBJ databases">
        <title>Genomic Encyclopedia of Type Strains, Phase IV (KMG-IV): sequencing the most valuable type-strain genomes for metagenomic binning, comparative biology and taxonomic classification.</title>
        <authorList>
            <person name="Goeker M."/>
        </authorList>
    </citation>
    <scope>NUCLEOTIDE SEQUENCE [LARGE SCALE GENOMIC DNA]</scope>
    <source>
        <strain evidence="4 5">DSM 18773</strain>
    </source>
</reference>
<dbReference type="InterPro" id="IPR011717">
    <property type="entry name" value="TPR-4"/>
</dbReference>
<feature type="repeat" description="TPR" evidence="3">
    <location>
        <begin position="515"/>
        <end position="548"/>
    </location>
</feature>
<dbReference type="EMBL" id="QGGL01000015">
    <property type="protein sequence ID" value="PWK08366.1"/>
    <property type="molecule type" value="Genomic_DNA"/>
</dbReference>
<evidence type="ECO:0000256" key="1">
    <source>
        <dbReference type="ARBA" id="ARBA00022737"/>
    </source>
</evidence>
<evidence type="ECO:0000313" key="4">
    <source>
        <dbReference type="EMBL" id="PWK08366.1"/>
    </source>
</evidence>
<dbReference type="GO" id="GO:0042802">
    <property type="term" value="F:identical protein binding"/>
    <property type="evidence" value="ECO:0007669"/>
    <property type="project" value="InterPro"/>
</dbReference>
<dbReference type="InterPro" id="IPR050498">
    <property type="entry name" value="Ycf3"/>
</dbReference>
<feature type="repeat" description="TPR" evidence="3">
    <location>
        <begin position="617"/>
        <end position="650"/>
    </location>
</feature>
<dbReference type="Pfam" id="PF14559">
    <property type="entry name" value="TPR_19"/>
    <property type="match status" value="1"/>
</dbReference>
<sequence length="732" mass="82877">MKAELTHRWIAGATRCERVVLHPAASERTFLVSADSRLRGPCTGTGDLLRQLIPHVLDRWPELVQRHVVEILSIAPELKAVIPTSRETLTSLAVPSERTRYYSRLRTLRIAHGLVDFFKKLAEPERLGRIEVVYEDAHACETLDAEFLSVLLRRMEPSRMGVTVCSKREIAQEALRSALEQFATCEAAPAASGDAEKAVSTAELPEAERLALAQRFVDADGTSECSAEQAAYHSIAKEARQAMHDRRADELTARNEWTWHLGAIPWHREHGSSRDAALRSLMDALEYCIQMGFYDATVDFGQRGREWVTWSEDDFKQRWIFTTKMTTSLAALGRPEEAEALFDEVRANTEHPSIHMPIAYSMAMLYTRHHSERDHDIARTWIERAIQLASEIETEKERVFHTVFYQNGQALIELHVGRIEEALDLVSAGLERLNHHLEPNEHLLHRSVLIFNKAQILAAVHRYDEAVEAYTTVIQHDPNYPEYYFDRGNLFSKMGRLDDAIADYTHAIEISPPFPEVYYNRAGVYNRQGEVELALADYSYLLELEPTHIDGRLNRATLLLEAGDPAAARQDVEAALNLEPKHAQLLCILGLIEMAEERNVEAKRAFTAALAADASLLEAYVNLSVLLFELEDAEGAVEVLSRALEDHPQSDVLYFNRAWALQALGRWEAAFTDYSMALDLQSDESHEILFQRGSCLLELGRMEEAYADWKQHLEAGESPYLETIQQLAPTLG</sequence>
<dbReference type="Pfam" id="PF07721">
    <property type="entry name" value="TPR_4"/>
    <property type="match status" value="2"/>
</dbReference>